<accession>A0A177AAH8</accession>
<protein>
    <submittedName>
        <fullName evidence="1">Uncharacterized protein</fullName>
    </submittedName>
</protein>
<organism evidence="1">
    <name type="scientific">Pseudogymnoascus destructans</name>
    <dbReference type="NCBI Taxonomy" id="655981"/>
    <lineage>
        <taxon>Eukaryota</taxon>
        <taxon>Fungi</taxon>
        <taxon>Dikarya</taxon>
        <taxon>Ascomycota</taxon>
        <taxon>Pezizomycotina</taxon>
        <taxon>Leotiomycetes</taxon>
        <taxon>Thelebolales</taxon>
        <taxon>Thelebolaceae</taxon>
        <taxon>Pseudogymnoascus</taxon>
    </lineage>
</organism>
<evidence type="ECO:0000313" key="1">
    <source>
        <dbReference type="EMBL" id="OAF58094.1"/>
    </source>
</evidence>
<dbReference type="OrthoDB" id="5407417at2759"/>
<dbReference type="InterPro" id="IPR032157">
    <property type="entry name" value="PAC4"/>
</dbReference>
<dbReference type="Gene3D" id="3.30.230.100">
    <property type="match status" value="1"/>
</dbReference>
<dbReference type="Proteomes" id="UP000077154">
    <property type="component" value="Unassembled WGS sequence"/>
</dbReference>
<dbReference type="GO" id="GO:0043248">
    <property type="term" value="P:proteasome assembly"/>
    <property type="evidence" value="ECO:0007669"/>
    <property type="project" value="InterPro"/>
</dbReference>
<sequence length="155" mass="16745">MAETLDRTGWRAGKPIELAIPLPNAPQTKIYIRLTISATSILLLLTTVFGGENATKPALGSFVYALPDRVNPGQTLCTQLYTYESSIDFTTRLAKLLARKSKIPVYVGNSIEFSSAGMGGTVEEEMAGFKAVVEVVMAEVDHLSQPSDVEIKHAS</sequence>
<dbReference type="GeneID" id="36288459"/>
<dbReference type="Pfam" id="PF16093">
    <property type="entry name" value="PAC4"/>
    <property type="match status" value="1"/>
</dbReference>
<dbReference type="RefSeq" id="XP_024323379.1">
    <property type="nucleotide sequence ID" value="XM_024469015.1"/>
</dbReference>
<proteinExistence type="predicted"/>
<name>A0A177AAH8_9PEZI</name>
<dbReference type="AlphaFoldDB" id="A0A177AAH8"/>
<dbReference type="VEuPathDB" id="FungiDB:GMDG_03679"/>
<gene>
    <name evidence="1" type="ORF">VC83_05393</name>
</gene>
<dbReference type="EMBL" id="KV441398">
    <property type="protein sequence ID" value="OAF58094.1"/>
    <property type="molecule type" value="Genomic_DNA"/>
</dbReference>
<dbReference type="eggNOG" id="ENOG502SAIH">
    <property type="taxonomic scope" value="Eukaryota"/>
</dbReference>
<reference evidence="1" key="1">
    <citation type="submission" date="2016-03" db="EMBL/GenBank/DDBJ databases">
        <title>Updated assembly of Pseudogymnoascus destructans, the fungus causing white-nose syndrome of bats.</title>
        <authorList>
            <person name="Palmer J.M."/>
            <person name="Drees K.P."/>
            <person name="Foster J.T."/>
            <person name="Lindner D.L."/>
        </authorList>
    </citation>
    <scope>NUCLEOTIDE SEQUENCE [LARGE SCALE GENOMIC DNA]</scope>
    <source>
        <strain evidence="1">20631-21</strain>
    </source>
</reference>